<dbReference type="AlphaFoldDB" id="A0AAD5XHM1"/>
<name>A0AAD5XHM1_9FUNG</name>
<protein>
    <submittedName>
        <fullName evidence="1">Uncharacterized protein</fullName>
    </submittedName>
</protein>
<comment type="caution">
    <text evidence="1">The sequence shown here is derived from an EMBL/GenBank/DDBJ whole genome shotgun (WGS) entry which is preliminary data.</text>
</comment>
<sequence length="328" mass="37813">MFSNLLDLLHNGSMDFTNLWESNEVKHNPINLDSEKNFAHDFGNSNTHIRTVNALNDFPYSANITTVLKKRLLYATFKVKQGWENESINRVVELTNDKYAKISPAAKRKADLVVVTTTKKNANCSRSHAVGVAMKRKIYEMSNGRKENNGNAIPKELPGSASHAAKKTLNTFIENGDESTRFIETRERSKSLILNEDVRHEKISSKATIGQIKFKYSLSPQFDWLVCHPPKFSLLLSPQFRLLPICLNQSPQFRNYQHQGETQLHYRKYCSKPHPIANSTPKDNTNINLTFNRTRRTLIHHRYLQTNHSQFQVQYNTIRFPIIIIRSS</sequence>
<evidence type="ECO:0000313" key="2">
    <source>
        <dbReference type="Proteomes" id="UP001211907"/>
    </source>
</evidence>
<proteinExistence type="predicted"/>
<keyword evidence="2" id="KW-1185">Reference proteome</keyword>
<gene>
    <name evidence="1" type="ORF">HK100_010304</name>
</gene>
<reference evidence="1" key="1">
    <citation type="submission" date="2020-05" db="EMBL/GenBank/DDBJ databases">
        <title>Phylogenomic resolution of chytrid fungi.</title>
        <authorList>
            <person name="Stajich J.E."/>
            <person name="Amses K."/>
            <person name="Simmons R."/>
            <person name="Seto K."/>
            <person name="Myers J."/>
            <person name="Bonds A."/>
            <person name="Quandt C.A."/>
            <person name="Barry K."/>
            <person name="Liu P."/>
            <person name="Grigoriev I."/>
            <person name="Longcore J.E."/>
            <person name="James T.Y."/>
        </authorList>
    </citation>
    <scope>NUCLEOTIDE SEQUENCE</scope>
    <source>
        <strain evidence="1">JEL0513</strain>
    </source>
</reference>
<evidence type="ECO:0000313" key="1">
    <source>
        <dbReference type="EMBL" id="KAJ3126336.1"/>
    </source>
</evidence>
<dbReference type="EMBL" id="JADGJH010000564">
    <property type="protein sequence ID" value="KAJ3126336.1"/>
    <property type="molecule type" value="Genomic_DNA"/>
</dbReference>
<organism evidence="1 2">
    <name type="scientific">Physocladia obscura</name>
    <dbReference type="NCBI Taxonomy" id="109957"/>
    <lineage>
        <taxon>Eukaryota</taxon>
        <taxon>Fungi</taxon>
        <taxon>Fungi incertae sedis</taxon>
        <taxon>Chytridiomycota</taxon>
        <taxon>Chytridiomycota incertae sedis</taxon>
        <taxon>Chytridiomycetes</taxon>
        <taxon>Chytridiales</taxon>
        <taxon>Chytriomycetaceae</taxon>
        <taxon>Physocladia</taxon>
    </lineage>
</organism>
<accession>A0AAD5XHM1</accession>
<dbReference type="Proteomes" id="UP001211907">
    <property type="component" value="Unassembled WGS sequence"/>
</dbReference>